<feature type="domain" description="Peptidase M16 N-terminal" evidence="1">
    <location>
        <begin position="63"/>
        <end position="175"/>
    </location>
</feature>
<dbReference type="InterPro" id="IPR050361">
    <property type="entry name" value="MPP/UQCRC_Complex"/>
</dbReference>
<dbReference type="RefSeq" id="WP_209466991.1">
    <property type="nucleotide sequence ID" value="NZ_JAGGLG010000019.1"/>
</dbReference>
<keyword evidence="4" id="KW-1185">Reference proteome</keyword>
<dbReference type="Pfam" id="PF05193">
    <property type="entry name" value="Peptidase_M16_C"/>
    <property type="match status" value="1"/>
</dbReference>
<dbReference type="Gene3D" id="3.30.830.10">
    <property type="entry name" value="Metalloenzyme, LuxS/M16 peptidase-like"/>
    <property type="match status" value="2"/>
</dbReference>
<dbReference type="PANTHER" id="PTHR11851:SF134">
    <property type="entry name" value="ZINC-DEPENDENT PROTEASE"/>
    <property type="match status" value="1"/>
</dbReference>
<gene>
    <name evidence="3" type="ORF">J2Z79_002281</name>
</gene>
<dbReference type="Proteomes" id="UP001519289">
    <property type="component" value="Unassembled WGS sequence"/>
</dbReference>
<accession>A0ABS4JTJ6</accession>
<dbReference type="InterPro" id="IPR007863">
    <property type="entry name" value="Peptidase_M16_C"/>
</dbReference>
<dbReference type="SUPFAM" id="SSF63411">
    <property type="entry name" value="LuxS/MPP-like metallohydrolase"/>
    <property type="match status" value="2"/>
</dbReference>
<comment type="caution">
    <text evidence="3">The sequence shown here is derived from an EMBL/GenBank/DDBJ whole genome shotgun (WGS) entry which is preliminary data.</text>
</comment>
<reference evidence="3 4" key="1">
    <citation type="submission" date="2021-03" db="EMBL/GenBank/DDBJ databases">
        <title>Genomic Encyclopedia of Type Strains, Phase IV (KMG-IV): sequencing the most valuable type-strain genomes for metagenomic binning, comparative biology and taxonomic classification.</title>
        <authorList>
            <person name="Goeker M."/>
        </authorList>
    </citation>
    <scope>NUCLEOTIDE SEQUENCE [LARGE SCALE GENOMIC DNA]</scope>
    <source>
        <strain evidence="3 4">DSM 27138</strain>
    </source>
</reference>
<dbReference type="EMBL" id="JAGGLG010000019">
    <property type="protein sequence ID" value="MBP2018866.1"/>
    <property type="molecule type" value="Genomic_DNA"/>
</dbReference>
<dbReference type="PANTHER" id="PTHR11851">
    <property type="entry name" value="METALLOPROTEASE"/>
    <property type="match status" value="1"/>
</dbReference>
<dbReference type="InterPro" id="IPR011249">
    <property type="entry name" value="Metalloenz_LuxS/M16"/>
</dbReference>
<evidence type="ECO:0000313" key="3">
    <source>
        <dbReference type="EMBL" id="MBP2018866.1"/>
    </source>
</evidence>
<sequence length="428" mass="48630">MERQFDPMLRDELFTERLENGLTVAVLVKPGYRQMTARVAVQYGSIDSRFVNPQTGKAVHVPDGIAHFLEHKLFESPEGNVADRFSELGAEANAYTTFTHTVYYFTTTSQFEACLDLLLEFVQEPYFTAETVAKEQGIIEQEIRMYLDDPGWRSSANLLEALYVRHPVRIDIAGTVESIRRIDKDLLYVCHRIFYHPSNMVLFVAGDLNPTEVVERVRASFAGREYPAQPAIQRILPEEPPVINERRRMQELVVSQPILRLGFKEREVGLTGRALLERDLLTSLLLDVVIGRGSPLYTHLYESGLIDQRFGFEHVPEVSFGHTYLTGPTHDPSELEARLLAGFQEAQQQGLAEADFERARRKLIGRVINLMNDLEGAAYLFIDGFFKQIGLFDLLPTLQSLTVEAANERLRSHFDPALAAASIIYPRR</sequence>
<protein>
    <submittedName>
        <fullName evidence="3">Zn-dependent peptidase</fullName>
    </submittedName>
</protein>
<evidence type="ECO:0000313" key="4">
    <source>
        <dbReference type="Proteomes" id="UP001519289"/>
    </source>
</evidence>
<dbReference type="NCBIfam" id="NF047421">
    <property type="entry name" value="YfmH_fam"/>
    <property type="match status" value="1"/>
</dbReference>
<dbReference type="InterPro" id="IPR011765">
    <property type="entry name" value="Pept_M16_N"/>
</dbReference>
<evidence type="ECO:0000259" key="2">
    <source>
        <dbReference type="Pfam" id="PF05193"/>
    </source>
</evidence>
<evidence type="ECO:0000259" key="1">
    <source>
        <dbReference type="Pfam" id="PF00675"/>
    </source>
</evidence>
<organism evidence="3 4">
    <name type="scientific">Symbiobacterium terraclitae</name>
    <dbReference type="NCBI Taxonomy" id="557451"/>
    <lineage>
        <taxon>Bacteria</taxon>
        <taxon>Bacillati</taxon>
        <taxon>Bacillota</taxon>
        <taxon>Clostridia</taxon>
        <taxon>Eubacteriales</taxon>
        <taxon>Symbiobacteriaceae</taxon>
        <taxon>Symbiobacterium</taxon>
    </lineage>
</organism>
<dbReference type="Pfam" id="PF00675">
    <property type="entry name" value="Peptidase_M16"/>
    <property type="match status" value="1"/>
</dbReference>
<feature type="domain" description="Peptidase M16 C-terminal" evidence="2">
    <location>
        <begin position="182"/>
        <end position="363"/>
    </location>
</feature>
<proteinExistence type="predicted"/>
<name>A0ABS4JTJ6_9FIRM</name>